<evidence type="ECO:0000256" key="1">
    <source>
        <dbReference type="ARBA" id="ARBA00022460"/>
    </source>
</evidence>
<proteinExistence type="predicted"/>
<keyword evidence="1 3" id="KW-0193">Cuticle</keyword>
<protein>
    <recommendedName>
        <fullName evidence="7">Cuticle protein</fullName>
    </recommendedName>
</protein>
<dbReference type="EMBL" id="CAKOGL010000027">
    <property type="protein sequence ID" value="CAH2104221.1"/>
    <property type="molecule type" value="Genomic_DNA"/>
</dbReference>
<dbReference type="Pfam" id="PF00379">
    <property type="entry name" value="Chitin_bind_4"/>
    <property type="match status" value="1"/>
</dbReference>
<dbReference type="PANTHER" id="PTHR12236:SF75">
    <property type="entry name" value="CUTICULAR PROTEIN 62BB, ISOFORM A"/>
    <property type="match status" value="1"/>
</dbReference>
<evidence type="ECO:0008006" key="7">
    <source>
        <dbReference type="Google" id="ProtNLM"/>
    </source>
</evidence>
<feature type="chain" id="PRO_5043829810" description="Cuticle protein" evidence="4">
    <location>
        <begin position="20"/>
        <end position="223"/>
    </location>
</feature>
<evidence type="ECO:0000256" key="3">
    <source>
        <dbReference type="PROSITE-ProRule" id="PRU00497"/>
    </source>
</evidence>
<dbReference type="PROSITE" id="PS00233">
    <property type="entry name" value="CHIT_BIND_RR_1"/>
    <property type="match status" value="1"/>
</dbReference>
<organism evidence="5 6">
    <name type="scientific">Euphydryas editha</name>
    <name type="common">Edith's checkerspot</name>
    <dbReference type="NCBI Taxonomy" id="104508"/>
    <lineage>
        <taxon>Eukaryota</taxon>
        <taxon>Metazoa</taxon>
        <taxon>Ecdysozoa</taxon>
        <taxon>Arthropoda</taxon>
        <taxon>Hexapoda</taxon>
        <taxon>Insecta</taxon>
        <taxon>Pterygota</taxon>
        <taxon>Neoptera</taxon>
        <taxon>Endopterygota</taxon>
        <taxon>Lepidoptera</taxon>
        <taxon>Glossata</taxon>
        <taxon>Ditrysia</taxon>
        <taxon>Papilionoidea</taxon>
        <taxon>Nymphalidae</taxon>
        <taxon>Nymphalinae</taxon>
        <taxon>Euphydryas</taxon>
    </lineage>
</organism>
<dbReference type="Proteomes" id="UP001153954">
    <property type="component" value="Unassembled WGS sequence"/>
</dbReference>
<dbReference type="GO" id="GO:0031012">
    <property type="term" value="C:extracellular matrix"/>
    <property type="evidence" value="ECO:0007669"/>
    <property type="project" value="TreeGrafter"/>
</dbReference>
<evidence type="ECO:0000313" key="5">
    <source>
        <dbReference type="EMBL" id="CAH2104221.1"/>
    </source>
</evidence>
<feature type="signal peptide" evidence="4">
    <location>
        <begin position="1"/>
        <end position="19"/>
    </location>
</feature>
<dbReference type="PRINTS" id="PR00947">
    <property type="entry name" value="CUTICLE"/>
</dbReference>
<sequence length="223" mass="23372">MAKFIVVLAALVAVVYSSAVPVVTDNEYSSFAYDVADPNTGDYKSQVESRVGGTVKGQYSLVDPDGTQRVVDYTADDVNGFNAVVHKNSLTGVAAKTVYTASTPVVTKSVFTPNVYTVPSVYSAATPVVAKSVVNSGVYTVPSVYSASTPVVAKSYVAPQVYTAPSVYTASSPVVAKSFVTPGVYSTPSVYSGVYSSPSVYSGVYSAPSVYSGYFPLAKKLYR</sequence>
<dbReference type="PANTHER" id="PTHR12236">
    <property type="entry name" value="STRUCTURAL CONTITUENT OF CUTICLE"/>
    <property type="match status" value="1"/>
</dbReference>
<dbReference type="AlphaFoldDB" id="A0AAU9UXK9"/>
<accession>A0AAU9UXK9</accession>
<dbReference type="GO" id="GO:0042302">
    <property type="term" value="F:structural constituent of cuticle"/>
    <property type="evidence" value="ECO:0007669"/>
    <property type="project" value="UniProtKB-UniRule"/>
</dbReference>
<keyword evidence="6" id="KW-1185">Reference proteome</keyword>
<dbReference type="InterPro" id="IPR031311">
    <property type="entry name" value="CHIT_BIND_RR_consensus"/>
</dbReference>
<gene>
    <name evidence="5" type="ORF">EEDITHA_LOCUS18629</name>
</gene>
<dbReference type="GO" id="GO:0005615">
    <property type="term" value="C:extracellular space"/>
    <property type="evidence" value="ECO:0007669"/>
    <property type="project" value="TreeGrafter"/>
</dbReference>
<name>A0AAU9UXK9_EUPED</name>
<evidence type="ECO:0000256" key="2">
    <source>
        <dbReference type="ARBA" id="ARBA00022729"/>
    </source>
</evidence>
<comment type="caution">
    <text evidence="5">The sequence shown here is derived from an EMBL/GenBank/DDBJ whole genome shotgun (WGS) entry which is preliminary data.</text>
</comment>
<evidence type="ECO:0000313" key="6">
    <source>
        <dbReference type="Proteomes" id="UP001153954"/>
    </source>
</evidence>
<evidence type="ECO:0000256" key="4">
    <source>
        <dbReference type="SAM" id="SignalP"/>
    </source>
</evidence>
<reference evidence="5" key="1">
    <citation type="submission" date="2022-03" db="EMBL/GenBank/DDBJ databases">
        <authorList>
            <person name="Tunstrom K."/>
        </authorList>
    </citation>
    <scope>NUCLEOTIDE SEQUENCE</scope>
</reference>
<dbReference type="PROSITE" id="PS51155">
    <property type="entry name" value="CHIT_BIND_RR_2"/>
    <property type="match status" value="1"/>
</dbReference>
<keyword evidence="2 4" id="KW-0732">Signal</keyword>
<dbReference type="InterPro" id="IPR000618">
    <property type="entry name" value="Insect_cuticle"/>
</dbReference>
<dbReference type="InterPro" id="IPR051217">
    <property type="entry name" value="Insect_Cuticle_Struc_Prot"/>
</dbReference>